<evidence type="ECO:0000256" key="1">
    <source>
        <dbReference type="SAM" id="Coils"/>
    </source>
</evidence>
<dbReference type="RefSeq" id="WP_319954921.1">
    <property type="nucleotide sequence ID" value="NZ_JAXAVX010000008.1"/>
</dbReference>
<sequence length="226" mass="25181">MTDAFEERERLRGEIRAATLTGGELSARAVELRRQIAEADVEQSDNYARLARGQIERKQLKATNERRADLQKELAEVTVESQGALRGRRQAEAELKALYERELDAFAKEAEKTTQAARAAMEALRGQYVQARELWGAAQAAWHPLTVAVRERVEASFADQGMYPSRDEVERLSRCPPCPLPSDVDVFDNDIAPRPLGLLREAIENTPAAYVGEMEIEDAAPTANDS</sequence>
<dbReference type="Proteomes" id="UP001277761">
    <property type="component" value="Unassembled WGS sequence"/>
</dbReference>
<gene>
    <name evidence="2" type="ORF">SK069_14250</name>
</gene>
<proteinExistence type="predicted"/>
<evidence type="ECO:0000313" key="2">
    <source>
        <dbReference type="EMBL" id="MDX8152765.1"/>
    </source>
</evidence>
<keyword evidence="1" id="KW-0175">Coiled coil</keyword>
<feature type="coiled-coil region" evidence="1">
    <location>
        <begin position="60"/>
        <end position="127"/>
    </location>
</feature>
<accession>A0ABU4VPS8</accession>
<name>A0ABU4VPS8_9ACTN</name>
<dbReference type="EMBL" id="JAXAVX010000008">
    <property type="protein sequence ID" value="MDX8152765.1"/>
    <property type="molecule type" value="Genomic_DNA"/>
</dbReference>
<keyword evidence="3" id="KW-1185">Reference proteome</keyword>
<evidence type="ECO:0000313" key="3">
    <source>
        <dbReference type="Proteomes" id="UP001277761"/>
    </source>
</evidence>
<organism evidence="2 3">
    <name type="scientific">Patulibacter brassicae</name>
    <dbReference type="NCBI Taxonomy" id="1705717"/>
    <lineage>
        <taxon>Bacteria</taxon>
        <taxon>Bacillati</taxon>
        <taxon>Actinomycetota</taxon>
        <taxon>Thermoleophilia</taxon>
        <taxon>Solirubrobacterales</taxon>
        <taxon>Patulibacteraceae</taxon>
        <taxon>Patulibacter</taxon>
    </lineage>
</organism>
<comment type="caution">
    <text evidence="2">The sequence shown here is derived from an EMBL/GenBank/DDBJ whole genome shotgun (WGS) entry which is preliminary data.</text>
</comment>
<reference evidence="2 3" key="1">
    <citation type="submission" date="2023-11" db="EMBL/GenBank/DDBJ databases">
        <authorList>
            <person name="Xu M."/>
            <person name="Jiang T."/>
        </authorList>
    </citation>
    <scope>NUCLEOTIDE SEQUENCE [LARGE SCALE GENOMIC DNA]</scope>
    <source>
        <strain evidence="2 3">SD</strain>
    </source>
</reference>
<protein>
    <submittedName>
        <fullName evidence="2">Uncharacterized protein</fullName>
    </submittedName>
</protein>